<feature type="domain" description="CID" evidence="1">
    <location>
        <begin position="8"/>
        <end position="145"/>
    </location>
</feature>
<reference evidence="2 3" key="1">
    <citation type="journal article" date="2015" name="Sci. Rep.">
        <title>Genome of the facultative scuticociliatosis pathogen Pseudocohnilembus persalinus provides insight into its virulence through horizontal gene transfer.</title>
        <authorList>
            <person name="Xiong J."/>
            <person name="Wang G."/>
            <person name="Cheng J."/>
            <person name="Tian M."/>
            <person name="Pan X."/>
            <person name="Warren A."/>
            <person name="Jiang C."/>
            <person name="Yuan D."/>
            <person name="Miao W."/>
        </authorList>
    </citation>
    <scope>NUCLEOTIDE SEQUENCE [LARGE SCALE GENOMIC DNA]</scope>
    <source>
        <strain evidence="2">36N120E</strain>
    </source>
</reference>
<sequence>MSAEQKPEIQFNQSELSQVFQELQSTVQQITYASDLVINLCKNGYHKETIETWYKSARDFINSGEETKFIYLMNLSHYINQKIKDDQIMSNHFKENIEKLMKILVDTPLNKAKNDCIKIFDIQIQRGIFPQDYLENLKQILKQDVGEIDKLPENPPHPPSELVQFITNRKLYEQTKEKYNNKEYKSEQEKNKLIEIQNKYLQYSLKNYKDIMIMIDKLHLKSVVESKKMEQKIQKIQELIQQSQ</sequence>
<name>A0A0V0QNW0_PSEPJ</name>
<comment type="caution">
    <text evidence="2">The sequence shown here is derived from an EMBL/GenBank/DDBJ whole genome shotgun (WGS) entry which is preliminary data.</text>
</comment>
<dbReference type="InterPro" id="IPR008942">
    <property type="entry name" value="ENTH_VHS"/>
</dbReference>
<accession>A0A0V0QNW0</accession>
<dbReference type="Proteomes" id="UP000054937">
    <property type="component" value="Unassembled WGS sequence"/>
</dbReference>
<dbReference type="PROSITE" id="PS51391">
    <property type="entry name" value="CID"/>
    <property type="match status" value="1"/>
</dbReference>
<dbReference type="AlphaFoldDB" id="A0A0V0QNW0"/>
<evidence type="ECO:0000259" key="1">
    <source>
        <dbReference type="PROSITE" id="PS51391"/>
    </source>
</evidence>
<dbReference type="InterPro" id="IPR006569">
    <property type="entry name" value="CID_dom"/>
</dbReference>
<dbReference type="EMBL" id="LDAU01000124">
    <property type="protein sequence ID" value="KRX03879.1"/>
    <property type="molecule type" value="Genomic_DNA"/>
</dbReference>
<keyword evidence="3" id="KW-1185">Reference proteome</keyword>
<dbReference type="Pfam" id="PF04818">
    <property type="entry name" value="CID"/>
    <property type="match status" value="1"/>
</dbReference>
<evidence type="ECO:0000313" key="3">
    <source>
        <dbReference type="Proteomes" id="UP000054937"/>
    </source>
</evidence>
<dbReference type="Gene3D" id="1.25.40.90">
    <property type="match status" value="1"/>
</dbReference>
<gene>
    <name evidence="2" type="ORF">PPERSA_04757</name>
</gene>
<evidence type="ECO:0000313" key="2">
    <source>
        <dbReference type="EMBL" id="KRX03879.1"/>
    </source>
</evidence>
<organism evidence="2 3">
    <name type="scientific">Pseudocohnilembus persalinus</name>
    <name type="common">Ciliate</name>
    <dbReference type="NCBI Taxonomy" id="266149"/>
    <lineage>
        <taxon>Eukaryota</taxon>
        <taxon>Sar</taxon>
        <taxon>Alveolata</taxon>
        <taxon>Ciliophora</taxon>
        <taxon>Intramacronucleata</taxon>
        <taxon>Oligohymenophorea</taxon>
        <taxon>Scuticociliatia</taxon>
        <taxon>Philasterida</taxon>
        <taxon>Pseudocohnilembidae</taxon>
        <taxon>Pseudocohnilembus</taxon>
    </lineage>
</organism>
<proteinExistence type="predicted"/>
<dbReference type="InParanoid" id="A0A0V0QNW0"/>
<protein>
    <recommendedName>
        <fullName evidence="1">CID domain-containing protein</fullName>
    </recommendedName>
</protein>